<feature type="non-terminal residue" evidence="3">
    <location>
        <position position="1"/>
    </location>
</feature>
<comment type="caution">
    <text evidence="3">The sequence shown here is derived from an EMBL/GenBank/DDBJ whole genome shotgun (WGS) entry which is preliminary data.</text>
</comment>
<feature type="non-terminal residue" evidence="3">
    <location>
        <position position="447"/>
    </location>
</feature>
<dbReference type="AlphaFoldDB" id="A0AAV2S637"/>
<name>A0AAV2S637_MEGNR</name>
<dbReference type="InterPro" id="IPR007998">
    <property type="entry name" value="DUF719"/>
</dbReference>
<evidence type="ECO:0000313" key="3">
    <source>
        <dbReference type="EMBL" id="CAL4167641.1"/>
    </source>
</evidence>
<dbReference type="EMBL" id="CAXKWB010048989">
    <property type="protein sequence ID" value="CAL4167641.1"/>
    <property type="molecule type" value="Genomic_DNA"/>
</dbReference>
<evidence type="ECO:0000256" key="2">
    <source>
        <dbReference type="ARBA" id="ARBA00022553"/>
    </source>
</evidence>
<comment type="similarity">
    <text evidence="1">Belongs to the FAM114 family.</text>
</comment>
<gene>
    <name evidence="3" type="ORF">MNOR_LOCUS33609</name>
</gene>
<evidence type="ECO:0000256" key="1">
    <source>
        <dbReference type="ARBA" id="ARBA00006903"/>
    </source>
</evidence>
<evidence type="ECO:0000313" key="4">
    <source>
        <dbReference type="Proteomes" id="UP001497623"/>
    </source>
</evidence>
<dbReference type="Pfam" id="PF05334">
    <property type="entry name" value="DUF719"/>
    <property type="match status" value="1"/>
</dbReference>
<keyword evidence="2" id="KW-0597">Phosphoprotein</keyword>
<proteinExistence type="inferred from homology"/>
<dbReference type="PANTHER" id="PTHR12842:SF6">
    <property type="entry name" value="FI01459P"/>
    <property type="match status" value="1"/>
</dbReference>
<keyword evidence="4" id="KW-1185">Reference proteome</keyword>
<organism evidence="3 4">
    <name type="scientific">Meganyctiphanes norvegica</name>
    <name type="common">Northern krill</name>
    <name type="synonym">Thysanopoda norvegica</name>
    <dbReference type="NCBI Taxonomy" id="48144"/>
    <lineage>
        <taxon>Eukaryota</taxon>
        <taxon>Metazoa</taxon>
        <taxon>Ecdysozoa</taxon>
        <taxon>Arthropoda</taxon>
        <taxon>Crustacea</taxon>
        <taxon>Multicrustacea</taxon>
        <taxon>Malacostraca</taxon>
        <taxon>Eumalacostraca</taxon>
        <taxon>Eucarida</taxon>
        <taxon>Euphausiacea</taxon>
        <taxon>Euphausiidae</taxon>
        <taxon>Meganyctiphanes</taxon>
    </lineage>
</organism>
<dbReference type="PANTHER" id="PTHR12842">
    <property type="entry name" value="FI01459P"/>
    <property type="match status" value="1"/>
</dbReference>
<protein>
    <submittedName>
        <fullName evidence="3">Uncharacterized protein</fullName>
    </submittedName>
</protein>
<accession>A0AAV2S637</accession>
<reference evidence="3 4" key="1">
    <citation type="submission" date="2024-05" db="EMBL/GenBank/DDBJ databases">
        <authorList>
            <person name="Wallberg A."/>
        </authorList>
    </citation>
    <scope>NUCLEOTIDE SEQUENCE [LARGE SCALE GENOMIC DNA]</scope>
</reference>
<sequence length="447" mass="48132">KEMSSDSSESGWGGWGNWGSSLISAVGTLTTEVGRGVGTVIETVEGGLGVPDPETLAKELADREQQIKEERLKNSAQFKDNITGSSQKYLDKEREIEKLGYLDSESQGNYSLTSMTGLGTNSFGGLGSLMSGASKALETASNKVLLGGLDTLELIGQRAMDTIQKGDPGLRKKRALLVIEDSPNLSHTLHEALQSAASKDEEQKLINPQRPTLYQAWDNTEGPVHLEALYLVAKQCQGKTSKLIQTLPPHSLTRLNNSNADISEICPICEPKLILGQVVDLVFNQNVGPIHGVEADKGLQLNALDLYQAWTELESTKSLITMAGEGVVPSIESQLYTALAAFLAQIVSVIHKGSELALITPDVAPQDVAHQFKRLASLVCGSVENVADNVCSFITAESSSADPQVNNIVTNIYLQASEGNNYLQQCLKHHSTVVQYSNTKQFITPLG</sequence>
<dbReference type="Proteomes" id="UP001497623">
    <property type="component" value="Unassembled WGS sequence"/>
</dbReference>